<dbReference type="GO" id="GO:0000774">
    <property type="term" value="F:adenyl-nucleotide exchange factor activity"/>
    <property type="evidence" value="ECO:0007669"/>
    <property type="project" value="InterPro"/>
</dbReference>
<comment type="subunit">
    <text evidence="3">Homodimer.</text>
</comment>
<dbReference type="GO" id="GO:0051087">
    <property type="term" value="F:protein-folding chaperone binding"/>
    <property type="evidence" value="ECO:0007669"/>
    <property type="project" value="InterPro"/>
</dbReference>
<organism evidence="7 8">
    <name type="scientific">Syntrophothermus lipocalidus (strain DSM 12680 / TGB-C1)</name>
    <dbReference type="NCBI Taxonomy" id="643648"/>
    <lineage>
        <taxon>Bacteria</taxon>
        <taxon>Bacillati</taxon>
        <taxon>Bacillota</taxon>
        <taxon>Clostridia</taxon>
        <taxon>Eubacteriales</taxon>
        <taxon>Syntrophomonadaceae</taxon>
        <taxon>Syntrophothermus</taxon>
    </lineage>
</organism>
<dbReference type="CDD" id="cd00446">
    <property type="entry name" value="GrpE"/>
    <property type="match status" value="1"/>
</dbReference>
<dbReference type="GO" id="GO:0006457">
    <property type="term" value="P:protein folding"/>
    <property type="evidence" value="ECO:0007669"/>
    <property type="project" value="InterPro"/>
</dbReference>
<evidence type="ECO:0000256" key="6">
    <source>
        <dbReference type="SAM" id="MobiDB-lite"/>
    </source>
</evidence>
<dbReference type="PANTHER" id="PTHR21237">
    <property type="entry name" value="GRPE PROTEIN"/>
    <property type="match status" value="1"/>
</dbReference>
<feature type="compositionally biased region" description="Basic and acidic residues" evidence="6">
    <location>
        <begin position="1"/>
        <end position="28"/>
    </location>
</feature>
<sequence>MNWLEKEPGHELEKKDEFGNEDTEKLINDNEAGGGPPDPGHADQATETETVYEIDKLGQLEKELEEKTRESSENYERFLRALADMENMKKRFQREKEELLRFAARPLIEKLLPVIDDFARAVNASKTTQDFDGLCQGVEMVQKKLLEVLRSEGVTPIEALNQQFDPQYHESLVVEDNPNLPDNVVIEEFQKGYMMRGRLLRPSLVKVARNRDNTEEPANNE</sequence>
<proteinExistence type="inferred from homology"/>
<accession>D7CNX6</accession>
<evidence type="ECO:0000256" key="4">
    <source>
        <dbReference type="RuleBase" id="RU004478"/>
    </source>
</evidence>
<dbReference type="GO" id="GO:0051082">
    <property type="term" value="F:unfolded protein binding"/>
    <property type="evidence" value="ECO:0007669"/>
    <property type="project" value="TreeGrafter"/>
</dbReference>
<dbReference type="Pfam" id="PF01025">
    <property type="entry name" value="GrpE"/>
    <property type="match status" value="1"/>
</dbReference>
<dbReference type="PANTHER" id="PTHR21237:SF23">
    <property type="entry name" value="GRPE PROTEIN HOMOLOG, MITOCHONDRIAL"/>
    <property type="match status" value="1"/>
</dbReference>
<comment type="function">
    <text evidence="3">Participates actively in the response to hyperosmotic and heat shock by preventing the aggregation of stress-denatured proteins, in association with DnaK and GrpE. It is the nucleotide exchange factor for DnaK and may function as a thermosensor. Unfolded proteins bind initially to DnaJ; upon interaction with the DnaJ-bound protein, DnaK hydrolyzes its bound ATP, resulting in the formation of a stable complex. GrpE releases ADP from DnaK; ATP binding to DnaK triggers the release of the substrate protein, thus completing the reaction cycle. Several rounds of ATP-dependent interactions between DnaJ, DnaK and GrpE are required for fully efficient folding.</text>
</comment>
<gene>
    <name evidence="3" type="primary">grpE</name>
    <name evidence="7" type="ordered locus">Slip_1652</name>
</gene>
<dbReference type="KEGG" id="slp:Slip_1652"/>
<dbReference type="SUPFAM" id="SSF58014">
    <property type="entry name" value="Coiled-coil domain of nucleotide exchange factor GrpE"/>
    <property type="match status" value="1"/>
</dbReference>
<dbReference type="SUPFAM" id="SSF51064">
    <property type="entry name" value="Head domain of nucleotide exchange factor GrpE"/>
    <property type="match status" value="1"/>
</dbReference>
<keyword evidence="8" id="KW-1185">Reference proteome</keyword>
<name>D7CNX6_SYNLT</name>
<keyword evidence="2 3" id="KW-0143">Chaperone</keyword>
<dbReference type="eggNOG" id="COG0576">
    <property type="taxonomic scope" value="Bacteria"/>
</dbReference>
<comment type="subcellular location">
    <subcellularLocation>
        <location evidence="3">Cytoplasm</location>
    </subcellularLocation>
</comment>
<feature type="region of interest" description="Disordered" evidence="6">
    <location>
        <begin position="1"/>
        <end position="48"/>
    </location>
</feature>
<reference evidence="7 8" key="2">
    <citation type="journal article" date="2010" name="Stand. Genomic Sci.">
        <title>Complete genome sequence of Syntrophothermus lipocalidus type strain (TGB-C1).</title>
        <authorList>
            <person name="Djao O.D."/>
            <person name="Zhang X."/>
            <person name="Lucas S."/>
            <person name="Lapidus A."/>
            <person name="Del Rio T.G."/>
            <person name="Nolan M."/>
            <person name="Tice H."/>
            <person name="Cheng J.F."/>
            <person name="Han C."/>
            <person name="Tapia R."/>
            <person name="Goodwin L."/>
            <person name="Pitluck S."/>
            <person name="Liolios K."/>
            <person name="Ivanova N."/>
            <person name="Mavromatis K."/>
            <person name="Mikhailova N."/>
            <person name="Ovchinnikova G."/>
            <person name="Pati A."/>
            <person name="Brambilla E."/>
            <person name="Chen A."/>
            <person name="Palaniappan K."/>
            <person name="Land M."/>
            <person name="Hauser L."/>
            <person name="Chang Y.J."/>
            <person name="Jeffries C.D."/>
            <person name="Rohde M."/>
            <person name="Sikorski J."/>
            <person name="Spring S."/>
            <person name="Goker M."/>
            <person name="Detter J.C."/>
            <person name="Woyke T."/>
            <person name="Bristow J."/>
            <person name="Eisen J.A."/>
            <person name="Markowitz V."/>
            <person name="Hugenholtz P."/>
            <person name="Kyrpides N.C."/>
            <person name="Klenk H.P."/>
        </authorList>
    </citation>
    <scope>NUCLEOTIDE SEQUENCE [LARGE SCALE GENOMIC DNA]</scope>
    <source>
        <strain evidence="8">DSM 12680 / TGB-C1</strain>
    </source>
</reference>
<protein>
    <recommendedName>
        <fullName evidence="3">Protein GrpE</fullName>
    </recommendedName>
    <alternativeName>
        <fullName evidence="3">HSP-70 cofactor</fullName>
    </alternativeName>
</protein>
<evidence type="ECO:0000256" key="5">
    <source>
        <dbReference type="SAM" id="Coils"/>
    </source>
</evidence>
<dbReference type="EMBL" id="CP002048">
    <property type="protein sequence ID" value="ADI02411.1"/>
    <property type="molecule type" value="Genomic_DNA"/>
</dbReference>
<dbReference type="OrthoDB" id="9812586at2"/>
<dbReference type="InterPro" id="IPR013805">
    <property type="entry name" value="GrpE_CC"/>
</dbReference>
<dbReference type="GO" id="GO:0042803">
    <property type="term" value="F:protein homodimerization activity"/>
    <property type="evidence" value="ECO:0007669"/>
    <property type="project" value="InterPro"/>
</dbReference>
<evidence type="ECO:0000256" key="2">
    <source>
        <dbReference type="ARBA" id="ARBA00023186"/>
    </source>
</evidence>
<dbReference type="Gene3D" id="2.30.22.10">
    <property type="entry name" value="Head domain of nucleotide exchange factor GrpE"/>
    <property type="match status" value="1"/>
</dbReference>
<dbReference type="HOGENOM" id="CLU_057217_6_3_9"/>
<dbReference type="PRINTS" id="PR00773">
    <property type="entry name" value="GRPEPROTEIN"/>
</dbReference>
<keyword evidence="5" id="KW-0175">Coiled coil</keyword>
<evidence type="ECO:0000256" key="3">
    <source>
        <dbReference type="HAMAP-Rule" id="MF_01151"/>
    </source>
</evidence>
<dbReference type="RefSeq" id="WP_013175813.1">
    <property type="nucleotide sequence ID" value="NC_014220.1"/>
</dbReference>
<dbReference type="InterPro" id="IPR009012">
    <property type="entry name" value="GrpE_head"/>
</dbReference>
<dbReference type="Gene3D" id="3.90.20.20">
    <property type="match status" value="1"/>
</dbReference>
<dbReference type="STRING" id="643648.Slip_1652"/>
<reference evidence="8" key="1">
    <citation type="journal article" date="2010" name="Stand. Genomic Sci.">
        <title>Complete genome sequence of Syntrophothermus lipocalidus type strain (TGB-C1T).</title>
        <authorList>
            <consortium name="US DOE Joint Genome Institute (JGI-PGF)"/>
            <person name="Djao O."/>
            <person name="Zhang X."/>
            <person name="Lucas S."/>
            <person name="Lapidus A."/>
            <person name="Glavina Del Rio T."/>
            <person name="Nolan M."/>
            <person name="Tice H."/>
            <person name="Cheng J."/>
            <person name="Han C."/>
            <person name="Tapia R."/>
            <person name="Goodwin L."/>
            <person name="Pitluck S."/>
            <person name="Liolios K."/>
            <person name="Ivanova N."/>
            <person name="Mavromatis K."/>
            <person name="Mikhailova N."/>
            <person name="Ovchinnikova G."/>
            <person name="Pati A."/>
            <person name="Brambilla E."/>
            <person name="Chen A."/>
            <person name="Palaniappan K."/>
            <person name="Land M."/>
            <person name="Hauser L."/>
            <person name="Chang Y."/>
            <person name="Jeffries C."/>
            <person name="Rohde M."/>
            <person name="Sikorski J."/>
            <person name="Spring S."/>
            <person name="Goker M."/>
            <person name="Detter J."/>
            <person name="Woyke T."/>
            <person name="Bristow J."/>
            <person name="Eisen J."/>
            <person name="Markowitz V."/>
            <person name="Hugenholtz P."/>
            <person name="Kyrpides N."/>
            <person name="Klenk H."/>
        </authorList>
    </citation>
    <scope>NUCLEOTIDE SEQUENCE [LARGE SCALE GENOMIC DNA]</scope>
    <source>
        <strain evidence="8">DSM 12680 / TGB-C1</strain>
    </source>
</reference>
<dbReference type="AlphaFoldDB" id="D7CNX6"/>
<keyword evidence="3" id="KW-0346">Stress response</keyword>
<dbReference type="InterPro" id="IPR000740">
    <property type="entry name" value="GrpE"/>
</dbReference>
<evidence type="ECO:0000256" key="1">
    <source>
        <dbReference type="ARBA" id="ARBA00009054"/>
    </source>
</evidence>
<feature type="coiled-coil region" evidence="5">
    <location>
        <begin position="57"/>
        <end position="105"/>
    </location>
</feature>
<evidence type="ECO:0000313" key="8">
    <source>
        <dbReference type="Proteomes" id="UP000000378"/>
    </source>
</evidence>
<dbReference type="HAMAP" id="MF_01151">
    <property type="entry name" value="GrpE"/>
    <property type="match status" value="1"/>
</dbReference>
<dbReference type="NCBIfam" id="NF010738">
    <property type="entry name" value="PRK14140.1"/>
    <property type="match status" value="1"/>
</dbReference>
<dbReference type="GO" id="GO:0005737">
    <property type="term" value="C:cytoplasm"/>
    <property type="evidence" value="ECO:0007669"/>
    <property type="project" value="UniProtKB-SubCell"/>
</dbReference>
<comment type="similarity">
    <text evidence="1 3 4">Belongs to the GrpE family.</text>
</comment>
<dbReference type="Proteomes" id="UP000000378">
    <property type="component" value="Chromosome"/>
</dbReference>
<evidence type="ECO:0000313" key="7">
    <source>
        <dbReference type="EMBL" id="ADI02411.1"/>
    </source>
</evidence>
<keyword evidence="3" id="KW-0963">Cytoplasm</keyword>